<organism evidence="4 5">
    <name type="scientific">Petromyzon marinus</name>
    <name type="common">Sea lamprey</name>
    <dbReference type="NCBI Taxonomy" id="7757"/>
    <lineage>
        <taxon>Eukaryota</taxon>
        <taxon>Metazoa</taxon>
        <taxon>Chordata</taxon>
        <taxon>Craniata</taxon>
        <taxon>Vertebrata</taxon>
        <taxon>Cyclostomata</taxon>
        <taxon>Hyperoartia</taxon>
        <taxon>Petromyzontiformes</taxon>
        <taxon>Petromyzontidae</taxon>
        <taxon>Petromyzon</taxon>
    </lineage>
</organism>
<dbReference type="InterPro" id="IPR029058">
    <property type="entry name" value="AB_hydrolase_fold"/>
</dbReference>
<dbReference type="RefSeq" id="XP_032804140.1">
    <property type="nucleotide sequence ID" value="XM_032948249.1"/>
</dbReference>
<dbReference type="GO" id="GO:0052651">
    <property type="term" value="P:monoacylglycerol catabolic process"/>
    <property type="evidence" value="ECO:0007669"/>
    <property type="project" value="TreeGrafter"/>
</dbReference>
<dbReference type="Gene3D" id="3.40.50.1820">
    <property type="entry name" value="alpha/beta hydrolase"/>
    <property type="match status" value="1"/>
</dbReference>
<feature type="compositionally biased region" description="Basic residues" evidence="1">
    <location>
        <begin position="1"/>
        <end position="10"/>
    </location>
</feature>
<evidence type="ECO:0000313" key="6">
    <source>
        <dbReference type="RefSeq" id="XP_032804140.1"/>
    </source>
</evidence>
<keyword evidence="2" id="KW-0472">Membrane</keyword>
<dbReference type="AlphaFoldDB" id="A0AAJ7WNB8"/>
<keyword evidence="4" id="KW-1185">Reference proteome</keyword>
<name>A0AAJ7WNB8_PETMA</name>
<dbReference type="RefSeq" id="XP_032804139.1">
    <property type="nucleotide sequence ID" value="XM_032948248.1"/>
</dbReference>
<dbReference type="KEGG" id="pmrn:116939622"/>
<dbReference type="SUPFAM" id="SSF53474">
    <property type="entry name" value="alpha/beta-Hydrolases"/>
    <property type="match status" value="1"/>
</dbReference>
<dbReference type="InterPro" id="IPR022742">
    <property type="entry name" value="Hydrolase_4"/>
</dbReference>
<feature type="region of interest" description="Disordered" evidence="1">
    <location>
        <begin position="1"/>
        <end position="25"/>
    </location>
</feature>
<dbReference type="Proteomes" id="UP001318040">
    <property type="component" value="Chromosome 6"/>
</dbReference>
<dbReference type="GO" id="GO:0047372">
    <property type="term" value="F:monoacylglycerol lipase activity"/>
    <property type="evidence" value="ECO:0007669"/>
    <property type="project" value="TreeGrafter"/>
</dbReference>
<gene>
    <name evidence="5 6" type="primary">ABHD12</name>
</gene>
<sequence length="352" mass="38895">MDTRGLRRRGVGGGGGAADADEARGARGEKRGGRWRWVKWVLAVVLVIYVAVPILVKVCPTIQAKIVFLNFIRVPFFIELHDPLSLGLNHTTNQYLTPEPGVRLGVWHTVPASQWKEAEGKDQQWYDAALGNGAPVFVYFHGNAGTRGGHHRVELYKVLSASGFHVVTLDYRGWGDSTGTPTEEGITADAIFVYKWAQQRAAGPVYIWGHSLGTGVATNVGRKLCEQGAPPGAVILEAPFTNIREEADSHPLAQIYKIFPAFDWFFLDSITDSGVRFASDENVQHITCPLLILHAEDDHIVPFHLGKKLYDIAASAKVNVEFVPFAANLGYRHKYVYSDPGLPLIIRRFLSL</sequence>
<accession>A0AAJ7WNB8</accession>
<dbReference type="GO" id="GO:0004622">
    <property type="term" value="F:phosphatidylcholine lysophospholipase activity"/>
    <property type="evidence" value="ECO:0007669"/>
    <property type="project" value="TreeGrafter"/>
</dbReference>
<evidence type="ECO:0000256" key="2">
    <source>
        <dbReference type="SAM" id="Phobius"/>
    </source>
</evidence>
<feature type="transmembrane region" description="Helical" evidence="2">
    <location>
        <begin position="37"/>
        <end position="56"/>
    </location>
</feature>
<dbReference type="CTD" id="26090"/>
<evidence type="ECO:0000313" key="4">
    <source>
        <dbReference type="Proteomes" id="UP001318040"/>
    </source>
</evidence>
<evidence type="ECO:0000256" key="1">
    <source>
        <dbReference type="SAM" id="MobiDB-lite"/>
    </source>
</evidence>
<feature type="domain" description="Serine aminopeptidase S33" evidence="3">
    <location>
        <begin position="137"/>
        <end position="251"/>
    </location>
</feature>
<dbReference type="GO" id="GO:0006660">
    <property type="term" value="P:phosphatidylserine catabolic process"/>
    <property type="evidence" value="ECO:0007669"/>
    <property type="project" value="TreeGrafter"/>
</dbReference>
<reference evidence="5 6" key="1">
    <citation type="submission" date="2025-04" db="UniProtKB">
        <authorList>
            <consortium name="RefSeq"/>
        </authorList>
    </citation>
    <scope>IDENTIFICATION</scope>
    <source>
        <tissue evidence="5 6">Sperm</tissue>
    </source>
</reference>
<protein>
    <submittedName>
        <fullName evidence="5 6">Lysophosphatidylserine lipase ABHD12</fullName>
    </submittedName>
</protein>
<dbReference type="GeneID" id="116939622"/>
<dbReference type="GO" id="GO:0005789">
    <property type="term" value="C:endoplasmic reticulum membrane"/>
    <property type="evidence" value="ECO:0007669"/>
    <property type="project" value="TreeGrafter"/>
</dbReference>
<evidence type="ECO:0000259" key="3">
    <source>
        <dbReference type="Pfam" id="PF12146"/>
    </source>
</evidence>
<proteinExistence type="predicted"/>
<dbReference type="PANTHER" id="PTHR12277:SF194">
    <property type="entry name" value="FI04476P"/>
    <property type="match status" value="1"/>
</dbReference>
<keyword evidence="2" id="KW-1133">Transmembrane helix</keyword>
<keyword evidence="2" id="KW-0812">Transmembrane</keyword>
<dbReference type="Pfam" id="PF12146">
    <property type="entry name" value="Hydrolase_4"/>
    <property type="match status" value="1"/>
</dbReference>
<dbReference type="PANTHER" id="PTHR12277">
    <property type="entry name" value="ALPHA/BETA HYDROLASE DOMAIN-CONTAINING PROTEIN"/>
    <property type="match status" value="1"/>
</dbReference>
<evidence type="ECO:0000313" key="5">
    <source>
        <dbReference type="RefSeq" id="XP_032804139.1"/>
    </source>
</evidence>